<dbReference type="VEuPathDB" id="FungiDB:BLGHR1_12674"/>
<feature type="compositionally biased region" description="Polar residues" evidence="1">
    <location>
        <begin position="76"/>
        <end position="88"/>
    </location>
</feature>
<reference evidence="3 4" key="1">
    <citation type="submission" date="2017-11" db="EMBL/GenBank/DDBJ databases">
        <authorList>
            <person name="Kracher B."/>
        </authorList>
    </citation>
    <scope>NUCLEOTIDE SEQUENCE [LARGE SCALE GENOMIC DNA]</scope>
    <source>
        <strain evidence="3 4">RACE1</strain>
    </source>
</reference>
<feature type="region of interest" description="Disordered" evidence="1">
    <location>
        <begin position="252"/>
        <end position="330"/>
    </location>
</feature>
<feature type="domain" description="DUF3752" evidence="2">
    <location>
        <begin position="191"/>
        <end position="349"/>
    </location>
</feature>
<evidence type="ECO:0000313" key="3">
    <source>
        <dbReference type="EMBL" id="SZF01900.1"/>
    </source>
</evidence>
<evidence type="ECO:0000256" key="1">
    <source>
        <dbReference type="SAM" id="MobiDB-lite"/>
    </source>
</evidence>
<dbReference type="PANTHER" id="PTHR46370">
    <property type="entry name" value="GPALPP MOTIFS-CONTAINING PROTEIN 1"/>
    <property type="match status" value="1"/>
</dbReference>
<organism evidence="3 4">
    <name type="scientific">Blumeria hordei</name>
    <name type="common">Barley powdery mildew</name>
    <name type="synonym">Blumeria graminis f. sp. hordei</name>
    <dbReference type="NCBI Taxonomy" id="2867405"/>
    <lineage>
        <taxon>Eukaryota</taxon>
        <taxon>Fungi</taxon>
        <taxon>Dikarya</taxon>
        <taxon>Ascomycota</taxon>
        <taxon>Pezizomycotina</taxon>
        <taxon>Leotiomycetes</taxon>
        <taxon>Erysiphales</taxon>
        <taxon>Erysiphaceae</taxon>
        <taxon>Blumeria</taxon>
    </lineage>
</organism>
<dbReference type="PANTHER" id="PTHR46370:SF1">
    <property type="entry name" value="GPALPP MOTIFS-CONTAINING PROTEIN 1"/>
    <property type="match status" value="1"/>
</dbReference>
<dbReference type="Pfam" id="PF12572">
    <property type="entry name" value="DUF3752"/>
    <property type="match status" value="1"/>
</dbReference>
<gene>
    <name evidence="3" type="ORF">BLGHR1_12674</name>
</gene>
<dbReference type="InterPro" id="IPR022226">
    <property type="entry name" value="DUF3752"/>
</dbReference>
<dbReference type="InterPro" id="IPR046331">
    <property type="entry name" value="GPAM1-like"/>
</dbReference>
<feature type="region of interest" description="Disordered" evidence="1">
    <location>
        <begin position="1"/>
        <end position="228"/>
    </location>
</feature>
<dbReference type="Proteomes" id="UP000275772">
    <property type="component" value="Unassembled WGS sequence"/>
</dbReference>
<evidence type="ECO:0000313" key="4">
    <source>
        <dbReference type="Proteomes" id="UP000275772"/>
    </source>
</evidence>
<dbReference type="AlphaFoldDB" id="A0A383URC4"/>
<protein>
    <recommendedName>
        <fullName evidence="2">DUF3752 domain-containing protein</fullName>
    </recommendedName>
</protein>
<sequence>MSSIGPQLPPQLAKRKASNDVSHDPPSPPCKRQAASSHLGYSEPIQSHNNADEVTLNLDSNSNDNVQDKNKDISHSRTSSHTPPFSSRTEPDSSRNPDTEDSPAGLGSGKQSRVFGPTLPPTTQCASQSAADSGGETSSDSEDDYQPPLPPTIGIPAQSHLCPQAPQSLTAPLYEQTLEKRPQRDDWMLAPPTSADQRTCSDPTKLRNRKFRSGPTAKSANNQVGVSTMWTETADEKLRRLEDEVLGRCPVNAAATGSKTSTAQARRENREAQATEERIQAYNKQNRNKSLLAEREAAQGRGELTKEDADDPSQRGFDREKDMALRGYIGQGKRQELLNRAAGFGSRFQKGSYL</sequence>
<name>A0A383URC4_BLUHO</name>
<evidence type="ECO:0000259" key="2">
    <source>
        <dbReference type="Pfam" id="PF12572"/>
    </source>
</evidence>
<feature type="compositionally biased region" description="Basic and acidic residues" evidence="1">
    <location>
        <begin position="89"/>
        <end position="98"/>
    </location>
</feature>
<feature type="compositionally biased region" description="Basic and acidic residues" evidence="1">
    <location>
        <begin position="292"/>
        <end position="324"/>
    </location>
</feature>
<feature type="compositionally biased region" description="Polar residues" evidence="1">
    <location>
        <begin position="216"/>
        <end position="228"/>
    </location>
</feature>
<feature type="compositionally biased region" description="Basic and acidic residues" evidence="1">
    <location>
        <begin position="177"/>
        <end position="187"/>
    </location>
</feature>
<feature type="compositionally biased region" description="Basic and acidic residues" evidence="1">
    <location>
        <begin position="265"/>
        <end position="279"/>
    </location>
</feature>
<feature type="compositionally biased region" description="Low complexity" evidence="1">
    <location>
        <begin position="129"/>
        <end position="138"/>
    </location>
</feature>
<proteinExistence type="predicted"/>
<feature type="compositionally biased region" description="Basic and acidic residues" evidence="1">
    <location>
        <begin position="66"/>
        <end position="75"/>
    </location>
</feature>
<accession>A0A383URC4</accession>
<dbReference type="EMBL" id="UNSH01000041">
    <property type="protein sequence ID" value="SZF01900.1"/>
    <property type="molecule type" value="Genomic_DNA"/>
</dbReference>